<proteinExistence type="predicted"/>
<gene>
    <name evidence="1" type="ORF">FNH21_04925</name>
</gene>
<name>A0A7X1NNE3_9MICC</name>
<comment type="caution">
    <text evidence="1">The sequence shown here is derived from an EMBL/GenBank/DDBJ whole genome shotgun (WGS) entry which is preliminary data.</text>
</comment>
<organism evidence="1 2">
    <name type="scientific">Arthrobacter bussei</name>
    <dbReference type="NCBI Taxonomy" id="2594179"/>
    <lineage>
        <taxon>Bacteria</taxon>
        <taxon>Bacillati</taxon>
        <taxon>Actinomycetota</taxon>
        <taxon>Actinomycetes</taxon>
        <taxon>Micrococcales</taxon>
        <taxon>Micrococcaceae</taxon>
        <taxon>Arthrobacter</taxon>
    </lineage>
</organism>
<dbReference type="OrthoDB" id="8779161at2"/>
<evidence type="ECO:0000313" key="1">
    <source>
        <dbReference type="EMBL" id="MPY10066.1"/>
    </source>
</evidence>
<dbReference type="InterPro" id="IPR008554">
    <property type="entry name" value="Glutaredoxin-like"/>
</dbReference>
<protein>
    <submittedName>
        <fullName evidence="1">Glutaredoxin family protein</fullName>
    </submittedName>
</protein>
<dbReference type="InterPro" id="IPR036249">
    <property type="entry name" value="Thioredoxin-like_sf"/>
</dbReference>
<keyword evidence="2" id="KW-1185">Reference proteome</keyword>
<sequence length="87" mass="9505">MEASAEIPATGTVLLTRPACHLCEDARLVVARVVQELGLEWQEVSVTEAPAAGARFAEELPVLFIDGVQRDFWSIDEARLRRLLSGG</sequence>
<dbReference type="EMBL" id="VJXX01000001">
    <property type="protein sequence ID" value="MPY10066.1"/>
    <property type="molecule type" value="Genomic_DNA"/>
</dbReference>
<dbReference type="Gene3D" id="3.40.30.10">
    <property type="entry name" value="Glutaredoxin"/>
    <property type="match status" value="1"/>
</dbReference>
<dbReference type="Proteomes" id="UP000326464">
    <property type="component" value="Unassembled WGS sequence"/>
</dbReference>
<dbReference type="Pfam" id="PF05768">
    <property type="entry name" value="Glrx-like"/>
    <property type="match status" value="1"/>
</dbReference>
<dbReference type="AlphaFoldDB" id="A0A7X1NNE3"/>
<accession>A0A7X1NNE3</accession>
<reference evidence="2" key="1">
    <citation type="submission" date="2019-07" db="EMBL/GenBank/DDBJ databases">
        <title>Arthrobacter KR32 sp. nov., isolated from mountain cheese made of cows milk.</title>
        <authorList>
            <person name="Flegler A."/>
        </authorList>
    </citation>
    <scope>NUCLEOTIDE SEQUENCE [LARGE SCALE GENOMIC DNA]</scope>
    <source>
        <strain evidence="2">KR32</strain>
    </source>
</reference>
<evidence type="ECO:0000313" key="2">
    <source>
        <dbReference type="Proteomes" id="UP000326464"/>
    </source>
</evidence>
<dbReference type="RefSeq" id="WP_152812711.1">
    <property type="nucleotide sequence ID" value="NZ_VJXX01000001.1"/>
</dbReference>
<dbReference type="SUPFAM" id="SSF52833">
    <property type="entry name" value="Thioredoxin-like"/>
    <property type="match status" value="1"/>
</dbReference>